<protein>
    <submittedName>
        <fullName evidence="1">Uncharacterized protein</fullName>
    </submittedName>
</protein>
<accession>A0ABR7DWJ1</accession>
<keyword evidence="2" id="KW-1185">Reference proteome</keyword>
<comment type="caution">
    <text evidence="1">The sequence shown here is derived from an EMBL/GenBank/DDBJ whole genome shotgun (WGS) entry which is preliminary data.</text>
</comment>
<name>A0ABR7DWJ1_9BACT</name>
<evidence type="ECO:0000313" key="2">
    <source>
        <dbReference type="Proteomes" id="UP000644010"/>
    </source>
</evidence>
<reference evidence="1 2" key="1">
    <citation type="submission" date="2020-08" db="EMBL/GenBank/DDBJ databases">
        <title>Genome public.</title>
        <authorList>
            <person name="Liu C."/>
            <person name="Sun Q."/>
        </authorList>
    </citation>
    <scope>NUCLEOTIDE SEQUENCE [LARGE SCALE GENOMIC DNA]</scope>
    <source>
        <strain evidence="1 2">BX2</strain>
    </source>
</reference>
<proteinExistence type="predicted"/>
<gene>
    <name evidence="1" type="ORF">H8S77_01305</name>
</gene>
<organism evidence="1 2">
    <name type="scientific">Parabacteroides segnis</name>
    <dbReference type="NCBI Taxonomy" id="2763058"/>
    <lineage>
        <taxon>Bacteria</taxon>
        <taxon>Pseudomonadati</taxon>
        <taxon>Bacteroidota</taxon>
        <taxon>Bacteroidia</taxon>
        <taxon>Bacteroidales</taxon>
        <taxon>Tannerellaceae</taxon>
        <taxon>Parabacteroides</taxon>
    </lineage>
</organism>
<dbReference type="RefSeq" id="WP_186957987.1">
    <property type="nucleotide sequence ID" value="NZ_JACOOI010000001.1"/>
</dbReference>
<evidence type="ECO:0000313" key="1">
    <source>
        <dbReference type="EMBL" id="MBC5641526.1"/>
    </source>
</evidence>
<dbReference type="Proteomes" id="UP000644010">
    <property type="component" value="Unassembled WGS sequence"/>
</dbReference>
<sequence length="82" mass="9499">MDDEMLIRFIKRQCSSSEARKILLWIEMNEENKAHFTQLQSLWASADICFAVQNDKVGSEGTIKRLASIVKKFKLKINNPIE</sequence>
<dbReference type="EMBL" id="JACOOI010000001">
    <property type="protein sequence ID" value="MBC5641526.1"/>
    <property type="molecule type" value="Genomic_DNA"/>
</dbReference>